<dbReference type="Proteomes" id="UP000007015">
    <property type="component" value="Chromosome 6"/>
</dbReference>
<feature type="compositionally biased region" description="Low complexity" evidence="1">
    <location>
        <begin position="169"/>
        <end position="188"/>
    </location>
</feature>
<dbReference type="HOGENOM" id="CLU_101972_0_0_1"/>
<feature type="signal peptide" evidence="2">
    <location>
        <begin position="1"/>
        <end position="21"/>
    </location>
</feature>
<dbReference type="Gramene" id="BGIOSGA022693-TA">
    <property type="protein sequence ID" value="BGIOSGA022693-PA"/>
    <property type="gene ID" value="BGIOSGA022693"/>
</dbReference>
<dbReference type="EMBL" id="CM000131">
    <property type="protein sequence ID" value="EEC80396.1"/>
    <property type="molecule type" value="Genomic_DNA"/>
</dbReference>
<proteinExistence type="predicted"/>
<dbReference type="Pfam" id="PF12435">
    <property type="entry name" value="DUF3678"/>
    <property type="match status" value="1"/>
</dbReference>
<keyword evidence="4" id="KW-1185">Reference proteome</keyword>
<keyword evidence="2" id="KW-0732">Signal</keyword>
<feature type="compositionally biased region" description="Basic residues" evidence="1">
    <location>
        <begin position="189"/>
        <end position="198"/>
    </location>
</feature>
<evidence type="ECO:0000313" key="3">
    <source>
        <dbReference type="EMBL" id="EEC80396.1"/>
    </source>
</evidence>
<feature type="compositionally biased region" description="Pro residues" evidence="1">
    <location>
        <begin position="153"/>
        <end position="162"/>
    </location>
</feature>
<protein>
    <submittedName>
        <fullName evidence="3">Uncharacterized protein</fullName>
    </submittedName>
</protein>
<evidence type="ECO:0000256" key="1">
    <source>
        <dbReference type="SAM" id="MobiDB-lite"/>
    </source>
</evidence>
<organism evidence="3 4">
    <name type="scientific">Oryza sativa subsp. indica</name>
    <name type="common">Rice</name>
    <dbReference type="NCBI Taxonomy" id="39946"/>
    <lineage>
        <taxon>Eukaryota</taxon>
        <taxon>Viridiplantae</taxon>
        <taxon>Streptophyta</taxon>
        <taxon>Embryophyta</taxon>
        <taxon>Tracheophyta</taxon>
        <taxon>Spermatophyta</taxon>
        <taxon>Magnoliopsida</taxon>
        <taxon>Liliopsida</taxon>
        <taxon>Poales</taxon>
        <taxon>Poaceae</taxon>
        <taxon>BOP clade</taxon>
        <taxon>Oryzoideae</taxon>
        <taxon>Oryzeae</taxon>
        <taxon>Oryzinae</taxon>
        <taxon>Oryza</taxon>
        <taxon>Oryza sativa</taxon>
    </lineage>
</organism>
<dbReference type="OMA" id="SRIWIIG"/>
<feature type="chain" id="PRO_5002865180" evidence="2">
    <location>
        <begin position="22"/>
        <end position="238"/>
    </location>
</feature>
<sequence>MMGALRWLLVLFTGIPDPVAPDRQPSRIWIIGGAGHHHHLRSDLLHRHRRSGRTATSSPRHILRSYLRDPVACRRRPHHLQIHAVRSPAPPPDHGRRPGGRAPVRRLHAVRPAIRQGAGLAASTSLLEPVVWTQVDGRPVEGAEASAIGGQEPRPPPRPPGCTGPVSYGPSSPALSTTSTSSRSTCRTGLRRPPSRRYPRVFDIGIDSASTSSFRLGHLRLDHSFKRPATTTSVTDRH</sequence>
<reference evidence="3 4" key="1">
    <citation type="journal article" date="2005" name="PLoS Biol.">
        <title>The genomes of Oryza sativa: a history of duplications.</title>
        <authorList>
            <person name="Yu J."/>
            <person name="Wang J."/>
            <person name="Lin W."/>
            <person name="Li S."/>
            <person name="Li H."/>
            <person name="Zhou J."/>
            <person name="Ni P."/>
            <person name="Dong W."/>
            <person name="Hu S."/>
            <person name="Zeng C."/>
            <person name="Zhang J."/>
            <person name="Zhang Y."/>
            <person name="Li R."/>
            <person name="Xu Z."/>
            <person name="Li S."/>
            <person name="Li X."/>
            <person name="Zheng H."/>
            <person name="Cong L."/>
            <person name="Lin L."/>
            <person name="Yin J."/>
            <person name="Geng J."/>
            <person name="Li G."/>
            <person name="Shi J."/>
            <person name="Liu J."/>
            <person name="Lv H."/>
            <person name="Li J."/>
            <person name="Wang J."/>
            <person name="Deng Y."/>
            <person name="Ran L."/>
            <person name="Shi X."/>
            <person name="Wang X."/>
            <person name="Wu Q."/>
            <person name="Li C."/>
            <person name="Ren X."/>
            <person name="Wang J."/>
            <person name="Wang X."/>
            <person name="Li D."/>
            <person name="Liu D."/>
            <person name="Zhang X."/>
            <person name="Ji Z."/>
            <person name="Zhao W."/>
            <person name="Sun Y."/>
            <person name="Zhang Z."/>
            <person name="Bao J."/>
            <person name="Han Y."/>
            <person name="Dong L."/>
            <person name="Ji J."/>
            <person name="Chen P."/>
            <person name="Wu S."/>
            <person name="Liu J."/>
            <person name="Xiao Y."/>
            <person name="Bu D."/>
            <person name="Tan J."/>
            <person name="Yang L."/>
            <person name="Ye C."/>
            <person name="Zhang J."/>
            <person name="Xu J."/>
            <person name="Zhou Y."/>
            <person name="Yu Y."/>
            <person name="Zhang B."/>
            <person name="Zhuang S."/>
            <person name="Wei H."/>
            <person name="Liu B."/>
            <person name="Lei M."/>
            <person name="Yu H."/>
            <person name="Li Y."/>
            <person name="Xu H."/>
            <person name="Wei S."/>
            <person name="He X."/>
            <person name="Fang L."/>
            <person name="Zhang Z."/>
            <person name="Zhang Y."/>
            <person name="Huang X."/>
            <person name="Su Z."/>
            <person name="Tong W."/>
            <person name="Li J."/>
            <person name="Tong Z."/>
            <person name="Li S."/>
            <person name="Ye J."/>
            <person name="Wang L."/>
            <person name="Fang L."/>
            <person name="Lei T."/>
            <person name="Chen C."/>
            <person name="Chen H."/>
            <person name="Xu Z."/>
            <person name="Li H."/>
            <person name="Huang H."/>
            <person name="Zhang F."/>
            <person name="Xu H."/>
            <person name="Li N."/>
            <person name="Zhao C."/>
            <person name="Li S."/>
            <person name="Dong L."/>
            <person name="Huang Y."/>
            <person name="Li L."/>
            <person name="Xi Y."/>
            <person name="Qi Q."/>
            <person name="Li W."/>
            <person name="Zhang B."/>
            <person name="Hu W."/>
            <person name="Zhang Y."/>
            <person name="Tian X."/>
            <person name="Jiao Y."/>
            <person name="Liang X."/>
            <person name="Jin J."/>
            <person name="Gao L."/>
            <person name="Zheng W."/>
            <person name="Hao B."/>
            <person name="Liu S."/>
            <person name="Wang W."/>
            <person name="Yuan L."/>
            <person name="Cao M."/>
            <person name="McDermott J."/>
            <person name="Samudrala R."/>
            <person name="Wang J."/>
            <person name="Wong G.K."/>
            <person name="Yang H."/>
        </authorList>
    </citation>
    <scope>NUCLEOTIDE SEQUENCE [LARGE SCALE GENOMIC DNA]</scope>
    <source>
        <strain evidence="4">cv. 93-11</strain>
    </source>
</reference>
<feature type="region of interest" description="Disordered" evidence="1">
    <location>
        <begin position="144"/>
        <end position="198"/>
    </location>
</feature>
<gene>
    <name evidence="3" type="ORF">OsI_22531</name>
</gene>
<evidence type="ECO:0000313" key="4">
    <source>
        <dbReference type="Proteomes" id="UP000007015"/>
    </source>
</evidence>
<accession>B8B0L2</accession>
<dbReference type="AlphaFoldDB" id="B8B0L2"/>
<evidence type="ECO:0000256" key="2">
    <source>
        <dbReference type="SAM" id="SignalP"/>
    </source>
</evidence>
<name>B8B0L2_ORYSI</name>
<dbReference type="InterPro" id="IPR022146">
    <property type="entry name" value="DUF3678"/>
</dbReference>